<comment type="caution">
    <text evidence="1">The sequence shown here is derived from an EMBL/GenBank/DDBJ whole genome shotgun (WGS) entry which is preliminary data.</text>
</comment>
<dbReference type="EMBL" id="SWKR01000002">
    <property type="protein sequence ID" value="TKD50218.1"/>
    <property type="molecule type" value="Genomic_DNA"/>
</dbReference>
<evidence type="ECO:0000313" key="1">
    <source>
        <dbReference type="EMBL" id="TKD50218.1"/>
    </source>
</evidence>
<keyword evidence="2" id="KW-1185">Reference proteome</keyword>
<sequence length="112" mass="11468">MALSARYGGPYHAATASWPGTPVMDAGGSIVTPGTPVTSDCSAQVDAATEAMRQAEGYAEGDARILVLGLEALDTDARLTIAAGPHAGTWTLQSVELDPIAVGWVCRGRRAA</sequence>
<dbReference type="RefSeq" id="WP_212611894.1">
    <property type="nucleotide sequence ID" value="NZ_SWKR01000002.1"/>
</dbReference>
<reference evidence="1 2" key="1">
    <citation type="submission" date="2019-04" db="EMBL/GenBank/DDBJ databases">
        <authorList>
            <person name="Yang Y."/>
            <person name="Wei D."/>
        </authorList>
    </citation>
    <scope>NUCLEOTIDE SEQUENCE [LARGE SCALE GENOMIC DNA]</scope>
    <source>
        <strain evidence="1 2">L-1-4w-11</strain>
    </source>
</reference>
<dbReference type="AlphaFoldDB" id="A0A4V5PUG9"/>
<dbReference type="Proteomes" id="UP000309138">
    <property type="component" value="Unassembled WGS sequence"/>
</dbReference>
<gene>
    <name evidence="1" type="ORF">FBR43_05205</name>
</gene>
<organism evidence="1 2">
    <name type="scientific">Sphingomonas baiyangensis</name>
    <dbReference type="NCBI Taxonomy" id="2572576"/>
    <lineage>
        <taxon>Bacteria</taxon>
        <taxon>Pseudomonadati</taxon>
        <taxon>Pseudomonadota</taxon>
        <taxon>Alphaproteobacteria</taxon>
        <taxon>Sphingomonadales</taxon>
        <taxon>Sphingomonadaceae</taxon>
        <taxon>Sphingomonas</taxon>
    </lineage>
</organism>
<evidence type="ECO:0000313" key="2">
    <source>
        <dbReference type="Proteomes" id="UP000309138"/>
    </source>
</evidence>
<protein>
    <submittedName>
        <fullName evidence="1">Uncharacterized protein</fullName>
    </submittedName>
</protein>
<proteinExistence type="predicted"/>
<name>A0A4V5PUG9_9SPHN</name>
<accession>A0A4V5PUG9</accession>